<dbReference type="Pfam" id="PF00782">
    <property type="entry name" value="DSPc"/>
    <property type="match status" value="1"/>
</dbReference>
<dbReference type="SMART" id="SM00195">
    <property type="entry name" value="DSPc"/>
    <property type="match status" value="1"/>
</dbReference>
<dbReference type="AlphaFoldDB" id="T1KDQ9"/>
<dbReference type="STRING" id="32264.T1KDQ9"/>
<dbReference type="eggNOG" id="KOG1716">
    <property type="taxonomic scope" value="Eukaryota"/>
</dbReference>
<dbReference type="PROSITE" id="PS50056">
    <property type="entry name" value="TYR_PHOSPHATASE_2"/>
    <property type="match status" value="1"/>
</dbReference>
<dbReference type="EnsemblMetazoa" id="tetur09g03870.1">
    <property type="protein sequence ID" value="tetur09g03870.1"/>
    <property type="gene ID" value="tetur09g03870"/>
</dbReference>
<evidence type="ECO:0000313" key="5">
    <source>
        <dbReference type="Proteomes" id="UP000015104"/>
    </source>
</evidence>
<evidence type="ECO:0000259" key="3">
    <source>
        <dbReference type="PROSITE" id="PS50056"/>
    </source>
</evidence>
<dbReference type="InterPro" id="IPR029021">
    <property type="entry name" value="Prot-tyrosine_phosphatase-like"/>
</dbReference>
<evidence type="ECO:0000313" key="4">
    <source>
        <dbReference type="EnsemblMetazoa" id="tetur09g03870.1"/>
    </source>
</evidence>
<dbReference type="SUPFAM" id="SSF52799">
    <property type="entry name" value="(Phosphotyrosine protein) phosphatases II"/>
    <property type="match status" value="1"/>
</dbReference>
<dbReference type="FunFam" id="3.90.190.10:FF:000036">
    <property type="entry name" value="Serine/threonine/tyrosine-interacting protein a"/>
    <property type="match status" value="1"/>
</dbReference>
<dbReference type="InterPro" id="IPR052449">
    <property type="entry name" value="STYX-Interacting_Phosphatase"/>
</dbReference>
<dbReference type="PANTHER" id="PTHR46588:SF1">
    <property type="entry name" value="SERINE_THREONINE_TYROSINE-INTERACTING PROTEIN"/>
    <property type="match status" value="1"/>
</dbReference>
<protein>
    <recommendedName>
        <fullName evidence="6">Tyrosine-protein phosphatase domain-containing protein</fullName>
    </recommendedName>
</protein>
<dbReference type="InterPro" id="IPR020422">
    <property type="entry name" value="TYR_PHOSPHATASE_DUAL_dom"/>
</dbReference>
<dbReference type="GO" id="GO:0005737">
    <property type="term" value="C:cytoplasm"/>
    <property type="evidence" value="ECO:0007669"/>
    <property type="project" value="TreeGrafter"/>
</dbReference>
<dbReference type="OMA" id="EWRYEMR"/>
<dbReference type="PANTHER" id="PTHR46588">
    <property type="entry name" value="SERINE/THREONINE/TYROSINE-INTERACTING PROTEIN"/>
    <property type="match status" value="1"/>
</dbReference>
<dbReference type="GO" id="GO:0005654">
    <property type="term" value="C:nucleoplasm"/>
    <property type="evidence" value="ECO:0007669"/>
    <property type="project" value="TreeGrafter"/>
</dbReference>
<dbReference type="GO" id="GO:0070372">
    <property type="term" value="P:regulation of ERK1 and ERK2 cascade"/>
    <property type="evidence" value="ECO:0007669"/>
    <property type="project" value="TreeGrafter"/>
</dbReference>
<reference evidence="4" key="2">
    <citation type="submission" date="2015-06" db="UniProtKB">
        <authorList>
            <consortium name="EnsemblMetazoa"/>
        </authorList>
    </citation>
    <scope>IDENTIFICATION</scope>
</reference>
<dbReference type="GO" id="GO:1990444">
    <property type="term" value="F:F-box domain binding"/>
    <property type="evidence" value="ECO:0007669"/>
    <property type="project" value="TreeGrafter"/>
</dbReference>
<dbReference type="PROSITE" id="PS50054">
    <property type="entry name" value="TYR_PHOSPHATASE_DUAL"/>
    <property type="match status" value="1"/>
</dbReference>
<dbReference type="KEGG" id="tut:107363143"/>
<keyword evidence="5" id="KW-1185">Reference proteome</keyword>
<comment type="similarity">
    <text evidence="1">Belongs to the protein-tyrosine phosphatase family. Non-receptor class subfamily.</text>
</comment>
<dbReference type="HOGENOM" id="CLU_027074_7_1_1"/>
<feature type="domain" description="Tyrosine-protein phosphatase" evidence="2">
    <location>
        <begin position="38"/>
        <end position="186"/>
    </location>
</feature>
<evidence type="ECO:0000259" key="2">
    <source>
        <dbReference type="PROSITE" id="PS50054"/>
    </source>
</evidence>
<gene>
    <name evidence="4" type="primary">107363143</name>
</gene>
<accession>T1KDQ9</accession>
<dbReference type="Proteomes" id="UP000015104">
    <property type="component" value="Unassembled WGS sequence"/>
</dbReference>
<evidence type="ECO:0000256" key="1">
    <source>
        <dbReference type="ARBA" id="ARBA00009649"/>
    </source>
</evidence>
<dbReference type="EMBL" id="CAEY01002026">
    <property type="status" value="NOT_ANNOTATED_CDS"/>
    <property type="molecule type" value="Genomic_DNA"/>
</dbReference>
<organism evidence="4 5">
    <name type="scientific">Tetranychus urticae</name>
    <name type="common">Two-spotted spider mite</name>
    <dbReference type="NCBI Taxonomy" id="32264"/>
    <lineage>
        <taxon>Eukaryota</taxon>
        <taxon>Metazoa</taxon>
        <taxon>Ecdysozoa</taxon>
        <taxon>Arthropoda</taxon>
        <taxon>Chelicerata</taxon>
        <taxon>Arachnida</taxon>
        <taxon>Acari</taxon>
        <taxon>Acariformes</taxon>
        <taxon>Trombidiformes</taxon>
        <taxon>Prostigmata</taxon>
        <taxon>Eleutherengona</taxon>
        <taxon>Raphignathae</taxon>
        <taxon>Tetranychoidea</taxon>
        <taxon>Tetranychidae</taxon>
        <taxon>Tetranychus</taxon>
    </lineage>
</organism>
<reference evidence="5" key="1">
    <citation type="submission" date="2011-08" db="EMBL/GenBank/DDBJ databases">
        <authorList>
            <person name="Rombauts S."/>
        </authorList>
    </citation>
    <scope>NUCLEOTIDE SEQUENCE</scope>
    <source>
        <strain evidence="5">London</strain>
    </source>
</reference>
<proteinExistence type="inferred from homology"/>
<sequence>MEEENLAVAMQSRLYACQFANIANMDDPDVWEYTMRRERQEILPGIYLGPYSAATKSKREELFKDGITHIICVRDESESKFIKPNFPGEIDYLVLNIADNNCQNLIPFFPKVRDFINNCLSNGGKVLVHGNAGISRSASLVISYIMDVSKTPFMAALTMVQSKRYCIHPNPNFQRQLMEYEPILSAQNVQMRSFTQKRGYEYSEDMTN</sequence>
<dbReference type="GO" id="GO:0062026">
    <property type="term" value="P:negative regulation of SCF-dependent proteasomal ubiquitin-dependent catabolic process"/>
    <property type="evidence" value="ECO:0007669"/>
    <property type="project" value="TreeGrafter"/>
</dbReference>
<feature type="domain" description="Tyrosine specific protein phosphatases" evidence="3">
    <location>
        <begin position="106"/>
        <end position="164"/>
    </location>
</feature>
<dbReference type="InterPro" id="IPR000387">
    <property type="entry name" value="Tyr_Pase_dom"/>
</dbReference>
<dbReference type="InterPro" id="IPR000340">
    <property type="entry name" value="Dual-sp_phosphatase_cat-dom"/>
</dbReference>
<dbReference type="Gene3D" id="3.90.190.10">
    <property type="entry name" value="Protein tyrosine phosphatase superfamily"/>
    <property type="match status" value="1"/>
</dbReference>
<evidence type="ECO:0008006" key="6">
    <source>
        <dbReference type="Google" id="ProtNLM"/>
    </source>
</evidence>
<name>T1KDQ9_TETUR</name>
<dbReference type="OrthoDB" id="426001at2759"/>